<evidence type="ECO:0000313" key="3">
    <source>
        <dbReference type="EMBL" id="KAG2220449.1"/>
    </source>
</evidence>
<dbReference type="InterPro" id="IPR052104">
    <property type="entry name" value="Mito_Release_Factor_mL62"/>
</dbReference>
<feature type="region of interest" description="Disordered" evidence="1">
    <location>
        <begin position="138"/>
        <end position="173"/>
    </location>
</feature>
<dbReference type="Gene3D" id="3.30.160.20">
    <property type="match status" value="1"/>
</dbReference>
<evidence type="ECO:0000256" key="1">
    <source>
        <dbReference type="SAM" id="MobiDB-lite"/>
    </source>
</evidence>
<sequence length="173" mass="20321">MVPHFILYTQTQCRLFSTIRNQTLWTFSEASQWINKFNKDKLPQDQLRIQFSRSSGPGGQNVNKVSTKVDMRLKISDQDQWLPKYAMDKLKLNKSNELVVTSDRTRSQAKNIQECYEKLVDIIKLAVEVPKEPDQATLNRLASIRNEGNKRRKENKKRQSDKKSSRRWKGSDY</sequence>
<dbReference type="EMBL" id="JAEPRB010000140">
    <property type="protein sequence ID" value="KAG2220449.1"/>
    <property type="molecule type" value="Genomic_DNA"/>
</dbReference>
<dbReference type="GO" id="GO:0005762">
    <property type="term" value="C:mitochondrial large ribosomal subunit"/>
    <property type="evidence" value="ECO:0007669"/>
    <property type="project" value="TreeGrafter"/>
</dbReference>
<name>A0A8H7VMV3_9FUNG</name>
<organism evidence="3 4">
    <name type="scientific">Circinella minor</name>
    <dbReference type="NCBI Taxonomy" id="1195481"/>
    <lineage>
        <taxon>Eukaryota</taxon>
        <taxon>Fungi</taxon>
        <taxon>Fungi incertae sedis</taxon>
        <taxon>Mucoromycota</taxon>
        <taxon>Mucoromycotina</taxon>
        <taxon>Mucoromycetes</taxon>
        <taxon>Mucorales</taxon>
        <taxon>Lichtheimiaceae</taxon>
        <taxon>Circinella</taxon>
    </lineage>
</organism>
<keyword evidence="4" id="KW-1185">Reference proteome</keyword>
<comment type="caution">
    <text evidence="3">The sequence shown here is derived from an EMBL/GenBank/DDBJ whole genome shotgun (WGS) entry which is preliminary data.</text>
</comment>
<protein>
    <recommendedName>
        <fullName evidence="2">Prokaryotic-type class I peptide chain release factors domain-containing protein</fullName>
    </recommendedName>
</protein>
<dbReference type="PROSITE" id="PS00745">
    <property type="entry name" value="RF_PROK_I"/>
    <property type="match status" value="1"/>
</dbReference>
<dbReference type="AlphaFoldDB" id="A0A8H7VMV3"/>
<reference evidence="3 4" key="1">
    <citation type="submission" date="2020-12" db="EMBL/GenBank/DDBJ databases">
        <title>Metabolic potential, ecology and presence of endohyphal bacteria is reflected in genomic diversity of Mucoromycotina.</title>
        <authorList>
            <person name="Muszewska A."/>
            <person name="Okrasinska A."/>
            <person name="Steczkiewicz K."/>
            <person name="Drgas O."/>
            <person name="Orlowska M."/>
            <person name="Perlinska-Lenart U."/>
            <person name="Aleksandrzak-Piekarczyk T."/>
            <person name="Szatraj K."/>
            <person name="Zielenkiewicz U."/>
            <person name="Pilsyk S."/>
            <person name="Malc E."/>
            <person name="Mieczkowski P."/>
            <person name="Kruszewska J.S."/>
            <person name="Biernat P."/>
            <person name="Pawlowska J."/>
        </authorList>
    </citation>
    <scope>NUCLEOTIDE SEQUENCE [LARGE SCALE GENOMIC DNA]</scope>
    <source>
        <strain evidence="3 4">CBS 142.35</strain>
    </source>
</reference>
<evidence type="ECO:0000259" key="2">
    <source>
        <dbReference type="PROSITE" id="PS00745"/>
    </source>
</evidence>
<dbReference type="Pfam" id="PF00472">
    <property type="entry name" value="RF-1"/>
    <property type="match status" value="1"/>
</dbReference>
<dbReference type="GO" id="GO:0004045">
    <property type="term" value="F:peptidyl-tRNA hydrolase activity"/>
    <property type="evidence" value="ECO:0007669"/>
    <property type="project" value="TreeGrafter"/>
</dbReference>
<accession>A0A8H7VMV3</accession>
<dbReference type="InterPro" id="IPR000352">
    <property type="entry name" value="Pep_chain_release_fac_I"/>
</dbReference>
<feature type="domain" description="Prokaryotic-type class I peptide chain release factors" evidence="2">
    <location>
        <begin position="53"/>
        <end position="69"/>
    </location>
</feature>
<dbReference type="GO" id="GO:0070126">
    <property type="term" value="P:mitochondrial translational termination"/>
    <property type="evidence" value="ECO:0007669"/>
    <property type="project" value="TreeGrafter"/>
</dbReference>
<dbReference type="OrthoDB" id="270639at2759"/>
<dbReference type="Proteomes" id="UP000646827">
    <property type="component" value="Unassembled WGS sequence"/>
</dbReference>
<proteinExistence type="predicted"/>
<dbReference type="GO" id="GO:0016150">
    <property type="term" value="F:translation release factor activity, codon nonspecific"/>
    <property type="evidence" value="ECO:0007669"/>
    <property type="project" value="TreeGrafter"/>
</dbReference>
<evidence type="ECO:0000313" key="4">
    <source>
        <dbReference type="Proteomes" id="UP000646827"/>
    </source>
</evidence>
<feature type="compositionally biased region" description="Basic and acidic residues" evidence="1">
    <location>
        <begin position="157"/>
        <end position="173"/>
    </location>
</feature>
<dbReference type="SUPFAM" id="SSF110916">
    <property type="entry name" value="Peptidyl-tRNA hydrolase domain-like"/>
    <property type="match status" value="1"/>
</dbReference>
<dbReference type="PANTHER" id="PTHR11075:SF54">
    <property type="entry name" value="LARGE RIBOSOMAL SUBUNIT PROTEIN ML62"/>
    <property type="match status" value="1"/>
</dbReference>
<dbReference type="PANTHER" id="PTHR11075">
    <property type="entry name" value="PEPTIDE CHAIN RELEASE FACTOR"/>
    <property type="match status" value="1"/>
</dbReference>
<gene>
    <name evidence="3" type="ORF">INT45_004191</name>
</gene>